<sequence length="433" mass="46845">MISSITFVSVLKGLIGILFLLFIAYLLSEKRKNINWSLVIKGLIIQFIFAIGVLKIPAVADVFEFFSTAFVKVISFTYFGTEFLFRNFETGEIDPALMNFAFNVLPTIVFFSALTSLLYYLGILQKIVYGFAWVMKRAMKLSGAESLAAAGNMFMGQTEAPLLVKPYLLKMTKSEMMALMTGGMATIAGGVLASYIGFLGGSDPAEKILFAKHLLAASIMSAPAGLVAAKMLVPETEPIEDNVSMQKQNMGANVLEAISNGTTDGIKLAVNVAGMLLVFTAFIYFGNYILEQIGELGGFNAWIAENTNYDNFSFQFVIGYLFAPIAYVLGVPWDDVVLVGQLLGEKTILNEFYAYVTLGKMKAAELFTHEKSVVMATYILCGFSNFASIGIQIGGIGSLVPNRKGLLSNLGIKALVGGTLACLFTASIVGMLI</sequence>
<evidence type="ECO:0000256" key="4">
    <source>
        <dbReference type="ARBA" id="ARBA00022692"/>
    </source>
</evidence>
<dbReference type="EMBL" id="WACR01000007">
    <property type="protein sequence ID" value="KAB1063803.1"/>
    <property type="molecule type" value="Genomic_DNA"/>
</dbReference>
<evidence type="ECO:0000256" key="3">
    <source>
        <dbReference type="ARBA" id="ARBA00022475"/>
    </source>
</evidence>
<protein>
    <submittedName>
        <fullName evidence="11">NupC/NupG family nucleoside CNT transporter</fullName>
    </submittedName>
</protein>
<evidence type="ECO:0000259" key="8">
    <source>
        <dbReference type="Pfam" id="PF01773"/>
    </source>
</evidence>
<evidence type="ECO:0000259" key="9">
    <source>
        <dbReference type="Pfam" id="PF07662"/>
    </source>
</evidence>
<keyword evidence="5 7" id="KW-1133">Transmembrane helix</keyword>
<feature type="transmembrane region" description="Helical" evidence="7">
    <location>
        <begin position="97"/>
        <end position="121"/>
    </location>
</feature>
<feature type="domain" description="Nucleoside transporter/FeoB GTPase Gate" evidence="10">
    <location>
        <begin position="102"/>
        <end position="200"/>
    </location>
</feature>
<feature type="transmembrane region" description="Helical" evidence="7">
    <location>
        <begin position="65"/>
        <end position="85"/>
    </location>
</feature>
<feature type="transmembrane region" description="Helical" evidence="7">
    <location>
        <begin position="6"/>
        <end position="27"/>
    </location>
</feature>
<evidence type="ECO:0000256" key="1">
    <source>
        <dbReference type="ARBA" id="ARBA00004651"/>
    </source>
</evidence>
<dbReference type="InterPro" id="IPR002668">
    <property type="entry name" value="CNT_N_dom"/>
</dbReference>
<evidence type="ECO:0000313" key="11">
    <source>
        <dbReference type="EMBL" id="KAB1063803.1"/>
    </source>
</evidence>
<dbReference type="Pfam" id="PF07662">
    <property type="entry name" value="Nucleos_tra2_C"/>
    <property type="match status" value="1"/>
</dbReference>
<evidence type="ECO:0000313" key="12">
    <source>
        <dbReference type="Proteomes" id="UP000435357"/>
    </source>
</evidence>
<evidence type="ECO:0000256" key="5">
    <source>
        <dbReference type="ARBA" id="ARBA00022989"/>
    </source>
</evidence>
<accession>A0A6N6M610</accession>
<proteinExistence type="inferred from homology"/>
<evidence type="ECO:0000256" key="7">
    <source>
        <dbReference type="SAM" id="Phobius"/>
    </source>
</evidence>
<dbReference type="Proteomes" id="UP000435357">
    <property type="component" value="Unassembled WGS sequence"/>
</dbReference>
<dbReference type="GO" id="GO:0005415">
    <property type="term" value="F:nucleoside:sodium symporter activity"/>
    <property type="evidence" value="ECO:0007669"/>
    <property type="project" value="TreeGrafter"/>
</dbReference>
<feature type="transmembrane region" description="Helical" evidence="7">
    <location>
        <begin position="375"/>
        <end position="400"/>
    </location>
</feature>
<evidence type="ECO:0000259" key="10">
    <source>
        <dbReference type="Pfam" id="PF07670"/>
    </source>
</evidence>
<feature type="transmembrane region" description="Helical" evidence="7">
    <location>
        <begin position="176"/>
        <end position="201"/>
    </location>
</feature>
<evidence type="ECO:0000256" key="2">
    <source>
        <dbReference type="ARBA" id="ARBA00009033"/>
    </source>
</evidence>
<keyword evidence="4 7" id="KW-0812">Transmembrane</keyword>
<dbReference type="Pfam" id="PF07670">
    <property type="entry name" value="Gate"/>
    <property type="match status" value="1"/>
</dbReference>
<feature type="transmembrane region" description="Helical" evidence="7">
    <location>
        <begin position="412"/>
        <end position="432"/>
    </location>
</feature>
<dbReference type="PANTHER" id="PTHR10590">
    <property type="entry name" value="SODIUM/NUCLEOSIDE COTRANSPORTER"/>
    <property type="match status" value="1"/>
</dbReference>
<feature type="transmembrane region" description="Helical" evidence="7">
    <location>
        <begin position="268"/>
        <end position="290"/>
    </location>
</feature>
<keyword evidence="12" id="KW-1185">Reference proteome</keyword>
<dbReference type="Pfam" id="PF01773">
    <property type="entry name" value="Nucleos_tra2_N"/>
    <property type="match status" value="1"/>
</dbReference>
<gene>
    <name evidence="11" type="ORF">F3059_09550</name>
</gene>
<dbReference type="RefSeq" id="WP_151168616.1">
    <property type="nucleotide sequence ID" value="NZ_WACR01000007.1"/>
</dbReference>
<dbReference type="InterPro" id="IPR008276">
    <property type="entry name" value="C_nuclsd_transpt"/>
</dbReference>
<evidence type="ECO:0000256" key="6">
    <source>
        <dbReference type="ARBA" id="ARBA00023136"/>
    </source>
</evidence>
<dbReference type="AlphaFoldDB" id="A0A6N6M610"/>
<organism evidence="11 12">
    <name type="scientific">Salibacter halophilus</name>
    <dbReference type="NCBI Taxonomy" id="1803916"/>
    <lineage>
        <taxon>Bacteria</taxon>
        <taxon>Pseudomonadati</taxon>
        <taxon>Bacteroidota</taxon>
        <taxon>Flavobacteriia</taxon>
        <taxon>Flavobacteriales</taxon>
        <taxon>Salibacteraceae</taxon>
        <taxon>Salibacter</taxon>
    </lineage>
</organism>
<dbReference type="OrthoDB" id="9766455at2"/>
<keyword evidence="3" id="KW-1003">Cell membrane</keyword>
<reference evidence="11 12" key="1">
    <citation type="submission" date="2019-09" db="EMBL/GenBank/DDBJ databases">
        <title>Genomes of Cryomorphaceae.</title>
        <authorList>
            <person name="Bowman J.P."/>
        </authorList>
    </citation>
    <scope>NUCLEOTIDE SEQUENCE [LARGE SCALE GENOMIC DNA]</scope>
    <source>
        <strain evidence="11 12">KCTC 52047</strain>
    </source>
</reference>
<feature type="transmembrane region" description="Helical" evidence="7">
    <location>
        <begin position="39"/>
        <end position="59"/>
    </location>
</feature>
<feature type="domain" description="Concentrative nucleoside transporter C-terminal" evidence="9">
    <location>
        <begin position="213"/>
        <end position="430"/>
    </location>
</feature>
<dbReference type="InterPro" id="IPR011642">
    <property type="entry name" value="Gate_dom"/>
</dbReference>
<dbReference type="GO" id="GO:0005886">
    <property type="term" value="C:plasma membrane"/>
    <property type="evidence" value="ECO:0007669"/>
    <property type="project" value="UniProtKB-SubCell"/>
</dbReference>
<comment type="similarity">
    <text evidence="2">Belongs to the concentrative nucleoside transporter (CNT) (TC 2.A.41) family.</text>
</comment>
<dbReference type="InterPro" id="IPR011657">
    <property type="entry name" value="CNT_C_dom"/>
</dbReference>
<comment type="caution">
    <text evidence="11">The sequence shown here is derived from an EMBL/GenBank/DDBJ whole genome shotgun (WGS) entry which is preliminary data.</text>
</comment>
<comment type="subcellular location">
    <subcellularLocation>
        <location evidence="1">Cell membrane</location>
        <topology evidence="1">Multi-pass membrane protein</topology>
    </subcellularLocation>
</comment>
<feature type="domain" description="Concentrative nucleoside transporter N-terminal" evidence="8">
    <location>
        <begin position="15"/>
        <end position="87"/>
    </location>
</feature>
<dbReference type="PANTHER" id="PTHR10590:SF4">
    <property type="entry name" value="SOLUTE CARRIER FAMILY 28 MEMBER 3"/>
    <property type="match status" value="1"/>
</dbReference>
<keyword evidence="6 7" id="KW-0472">Membrane</keyword>
<feature type="transmembrane region" description="Helical" evidence="7">
    <location>
        <begin position="311"/>
        <end position="333"/>
    </location>
</feature>
<name>A0A6N6M610_9FLAO</name>